<evidence type="ECO:0000313" key="3">
    <source>
        <dbReference type="Proteomes" id="UP000807825"/>
    </source>
</evidence>
<dbReference type="EMBL" id="JACRDE010000646">
    <property type="protein sequence ID" value="MBI5252761.1"/>
    <property type="molecule type" value="Genomic_DNA"/>
</dbReference>
<feature type="chain" id="PRO_5038845177" evidence="1">
    <location>
        <begin position="23"/>
        <end position="142"/>
    </location>
</feature>
<accession>A0A9D6VA59</accession>
<gene>
    <name evidence="2" type="ORF">HY912_24965</name>
</gene>
<protein>
    <submittedName>
        <fullName evidence="2">Uncharacterized protein</fullName>
    </submittedName>
</protein>
<evidence type="ECO:0000256" key="1">
    <source>
        <dbReference type="SAM" id="SignalP"/>
    </source>
</evidence>
<feature type="signal peptide" evidence="1">
    <location>
        <begin position="1"/>
        <end position="22"/>
    </location>
</feature>
<reference evidence="2" key="1">
    <citation type="submission" date="2020-07" db="EMBL/GenBank/DDBJ databases">
        <title>Huge and variable diversity of episymbiotic CPR bacteria and DPANN archaea in groundwater ecosystems.</title>
        <authorList>
            <person name="He C.Y."/>
            <person name="Keren R."/>
            <person name="Whittaker M."/>
            <person name="Farag I.F."/>
            <person name="Doudna J."/>
            <person name="Cate J.H.D."/>
            <person name="Banfield J.F."/>
        </authorList>
    </citation>
    <scope>NUCLEOTIDE SEQUENCE</scope>
    <source>
        <strain evidence="2">NC_groundwater_1664_Pr3_B-0.1um_52_9</strain>
    </source>
</reference>
<keyword evidence="1" id="KW-0732">Signal</keyword>
<name>A0A9D6VA59_9BACT</name>
<sequence length="142" mass="15667">MKRRVFFALVVVQVLAVSAVFAAGYDIRGQWVGNAKGPIFGAEGTVTIMRQEGENIYGIVEGGNFLGKAKFDIIGKIRGNSIFGEKEGNTFHGYLYVDGSIRGLFKDITGDSYNVFLRRPYSQWGVPQGNGQWGQPQWGQPE</sequence>
<dbReference type="Proteomes" id="UP000807825">
    <property type="component" value="Unassembled WGS sequence"/>
</dbReference>
<proteinExistence type="predicted"/>
<organism evidence="2 3">
    <name type="scientific">Desulfomonile tiedjei</name>
    <dbReference type="NCBI Taxonomy" id="2358"/>
    <lineage>
        <taxon>Bacteria</taxon>
        <taxon>Pseudomonadati</taxon>
        <taxon>Thermodesulfobacteriota</taxon>
        <taxon>Desulfomonilia</taxon>
        <taxon>Desulfomonilales</taxon>
        <taxon>Desulfomonilaceae</taxon>
        <taxon>Desulfomonile</taxon>
    </lineage>
</organism>
<comment type="caution">
    <text evidence="2">The sequence shown here is derived from an EMBL/GenBank/DDBJ whole genome shotgun (WGS) entry which is preliminary data.</text>
</comment>
<evidence type="ECO:0000313" key="2">
    <source>
        <dbReference type="EMBL" id="MBI5252761.1"/>
    </source>
</evidence>
<dbReference type="AlphaFoldDB" id="A0A9D6VA59"/>